<dbReference type="GO" id="GO:0005886">
    <property type="term" value="C:plasma membrane"/>
    <property type="evidence" value="ECO:0007669"/>
    <property type="project" value="UniProtKB-SubCell"/>
</dbReference>
<comment type="caution">
    <text evidence="2">The sequence shown here is derived from an EMBL/GenBank/DDBJ whole genome shotgun (WGS) entry which is preliminary data.</text>
</comment>
<keyword evidence="1" id="KW-0472">Membrane</keyword>
<reference evidence="2 3" key="1">
    <citation type="submission" date="2018-04" db="EMBL/GenBank/DDBJ databases">
        <title>Novel Campyloabacter and Helicobacter Species and Strains.</title>
        <authorList>
            <person name="Mannion A.J."/>
            <person name="Shen Z."/>
            <person name="Fox J.G."/>
        </authorList>
    </citation>
    <scope>NUCLEOTIDE SEQUENCE [LARGE SCALE GENOMIC DNA]</scope>
    <source>
        <strain evidence="2 3">ATCC 700242</strain>
    </source>
</reference>
<dbReference type="Proteomes" id="UP000257067">
    <property type="component" value="Unassembled WGS sequence"/>
</dbReference>
<dbReference type="Pfam" id="PF01809">
    <property type="entry name" value="YidD"/>
    <property type="match status" value="1"/>
</dbReference>
<evidence type="ECO:0000256" key="1">
    <source>
        <dbReference type="HAMAP-Rule" id="MF_00386"/>
    </source>
</evidence>
<dbReference type="RefSeq" id="WP_104723334.1">
    <property type="nucleotide sequence ID" value="NZ_FZNE01000001.1"/>
</dbReference>
<keyword evidence="1" id="KW-1003">Cell membrane</keyword>
<evidence type="ECO:0000313" key="3">
    <source>
        <dbReference type="Proteomes" id="UP000257067"/>
    </source>
</evidence>
<dbReference type="PANTHER" id="PTHR33383:SF1">
    <property type="entry name" value="MEMBRANE PROTEIN INSERTION EFFICIENCY FACTOR-RELATED"/>
    <property type="match status" value="1"/>
</dbReference>
<dbReference type="HAMAP" id="MF_00386">
    <property type="entry name" value="UPF0161_YidD"/>
    <property type="match status" value="1"/>
</dbReference>
<organism evidence="2 3">
    <name type="scientific">Helicobacter cholecystus</name>
    <dbReference type="NCBI Taxonomy" id="45498"/>
    <lineage>
        <taxon>Bacteria</taxon>
        <taxon>Pseudomonadati</taxon>
        <taxon>Campylobacterota</taxon>
        <taxon>Epsilonproteobacteria</taxon>
        <taxon>Campylobacterales</taxon>
        <taxon>Helicobacteraceae</taxon>
        <taxon>Helicobacter</taxon>
    </lineage>
</organism>
<comment type="function">
    <text evidence="1">Could be involved in insertion of integral membrane proteins into the membrane.</text>
</comment>
<dbReference type="PANTHER" id="PTHR33383">
    <property type="entry name" value="MEMBRANE PROTEIN INSERTION EFFICIENCY FACTOR-RELATED"/>
    <property type="match status" value="1"/>
</dbReference>
<keyword evidence="3" id="KW-1185">Reference proteome</keyword>
<comment type="subcellular location">
    <subcellularLocation>
        <location evidence="1">Cell membrane</location>
        <topology evidence="1">Peripheral membrane protein</topology>
        <orientation evidence="1">Cytoplasmic side</orientation>
    </subcellularLocation>
</comment>
<gene>
    <name evidence="2" type="primary">yidD</name>
    <name evidence="2" type="ORF">CQA62_05250</name>
</gene>
<dbReference type="NCBIfam" id="TIGR00278">
    <property type="entry name" value="membrane protein insertion efficiency factor YidD"/>
    <property type="match status" value="1"/>
</dbReference>
<dbReference type="OrthoDB" id="9801753at2"/>
<sequence length="123" mass="14631">MLCAFDLFLKKIFWIFIRVYQRFISPLTPPSCRYHPSCSSYSLILFELTPSFYALFFSIIRILKCNQFFKGGFDYPCISILLKRVEYKPIKISYWLIPCKSVVTPLFVCKPIKIRAYIIKDFL</sequence>
<comment type="similarity">
    <text evidence="1">Belongs to the UPF0161 family.</text>
</comment>
<name>A0A3D8IU36_9HELI</name>
<evidence type="ECO:0000313" key="2">
    <source>
        <dbReference type="EMBL" id="RDU68797.1"/>
    </source>
</evidence>
<proteinExistence type="inferred from homology"/>
<protein>
    <recommendedName>
        <fullName evidence="1">Putative membrane protein insertion efficiency factor</fullName>
    </recommendedName>
</protein>
<dbReference type="AlphaFoldDB" id="A0A3D8IU36"/>
<dbReference type="SMART" id="SM01234">
    <property type="entry name" value="Haemolytic"/>
    <property type="match status" value="1"/>
</dbReference>
<dbReference type="InterPro" id="IPR002696">
    <property type="entry name" value="Membr_insert_effic_factor_YidD"/>
</dbReference>
<dbReference type="EMBL" id="NXLU01000006">
    <property type="protein sequence ID" value="RDU68797.1"/>
    <property type="molecule type" value="Genomic_DNA"/>
</dbReference>
<accession>A0A3D8IU36</accession>